<evidence type="ECO:0000313" key="3">
    <source>
        <dbReference type="Proteomes" id="UP001596072"/>
    </source>
</evidence>
<feature type="transmembrane region" description="Helical" evidence="1">
    <location>
        <begin position="56"/>
        <end position="73"/>
    </location>
</feature>
<comment type="caution">
    <text evidence="2">The sequence shown here is derived from an EMBL/GenBank/DDBJ whole genome shotgun (WGS) entry which is preliminary data.</text>
</comment>
<dbReference type="Proteomes" id="UP001596072">
    <property type="component" value="Unassembled WGS sequence"/>
</dbReference>
<keyword evidence="1" id="KW-1133">Transmembrane helix</keyword>
<sequence>MALRGLAGKSTRTTAARVPAHPGRKRLGLAVAMVMFGSFLPWVHTALGNLPGASGPGVWTFYAAMLGLAGALLPLRRVAAVQASILAAAAVVLPSWQLWRIVSTVGFGGWMPGPGMVLVLGGGVLAGVAAVQLLRQP</sequence>
<dbReference type="RefSeq" id="WP_136431881.1">
    <property type="nucleotide sequence ID" value="NZ_JBHSNS010000003.1"/>
</dbReference>
<keyword evidence="1" id="KW-0472">Membrane</keyword>
<evidence type="ECO:0000256" key="1">
    <source>
        <dbReference type="SAM" id="Phobius"/>
    </source>
</evidence>
<organism evidence="2 3">
    <name type="scientific">Nocardioides vastitatis</name>
    <dbReference type="NCBI Taxonomy" id="2568655"/>
    <lineage>
        <taxon>Bacteria</taxon>
        <taxon>Bacillati</taxon>
        <taxon>Actinomycetota</taxon>
        <taxon>Actinomycetes</taxon>
        <taxon>Propionibacteriales</taxon>
        <taxon>Nocardioidaceae</taxon>
        <taxon>Nocardioides</taxon>
    </lineage>
</organism>
<keyword evidence="1" id="KW-0812">Transmembrane</keyword>
<feature type="transmembrane region" description="Helical" evidence="1">
    <location>
        <begin position="80"/>
        <end position="99"/>
    </location>
</feature>
<feature type="transmembrane region" description="Helical" evidence="1">
    <location>
        <begin position="27"/>
        <end position="44"/>
    </location>
</feature>
<gene>
    <name evidence="2" type="ORF">ACFPQB_09625</name>
</gene>
<dbReference type="EMBL" id="JBHSNS010000003">
    <property type="protein sequence ID" value="MFC5729178.1"/>
    <property type="molecule type" value="Genomic_DNA"/>
</dbReference>
<feature type="transmembrane region" description="Helical" evidence="1">
    <location>
        <begin position="111"/>
        <end position="134"/>
    </location>
</feature>
<proteinExistence type="predicted"/>
<protein>
    <submittedName>
        <fullName evidence="2">Uncharacterized protein</fullName>
    </submittedName>
</protein>
<accession>A0ABW0ZFZ4</accession>
<reference evidence="3" key="1">
    <citation type="journal article" date="2019" name="Int. J. Syst. Evol. Microbiol.">
        <title>The Global Catalogue of Microorganisms (GCM) 10K type strain sequencing project: providing services to taxonomists for standard genome sequencing and annotation.</title>
        <authorList>
            <consortium name="The Broad Institute Genomics Platform"/>
            <consortium name="The Broad Institute Genome Sequencing Center for Infectious Disease"/>
            <person name="Wu L."/>
            <person name="Ma J."/>
        </authorList>
    </citation>
    <scope>NUCLEOTIDE SEQUENCE [LARGE SCALE GENOMIC DNA]</scope>
    <source>
        <strain evidence="3">YIM 94188</strain>
    </source>
</reference>
<evidence type="ECO:0000313" key="2">
    <source>
        <dbReference type="EMBL" id="MFC5729178.1"/>
    </source>
</evidence>
<keyword evidence="3" id="KW-1185">Reference proteome</keyword>
<name>A0ABW0ZFZ4_9ACTN</name>